<keyword evidence="12 18" id="KW-0472">Membrane</keyword>
<dbReference type="GO" id="GO:0016887">
    <property type="term" value="F:ATP hydrolysis activity"/>
    <property type="evidence" value="ECO:0007669"/>
    <property type="project" value="InterPro"/>
</dbReference>
<dbReference type="InterPro" id="IPR017452">
    <property type="entry name" value="GPCR_Rhodpsn_7TM"/>
</dbReference>
<dbReference type="CDD" id="cd03244">
    <property type="entry name" value="ABCC_MRP_domain2"/>
    <property type="match status" value="1"/>
</dbReference>
<evidence type="ECO:0000313" key="24">
    <source>
        <dbReference type="Proteomes" id="UP000310200"/>
    </source>
</evidence>
<dbReference type="InterPro" id="IPR011527">
    <property type="entry name" value="ABC1_TM_dom"/>
</dbReference>
<dbReference type="GO" id="GO:0009881">
    <property type="term" value="F:photoreceptor activity"/>
    <property type="evidence" value="ECO:0007669"/>
    <property type="project" value="UniProtKB-KW"/>
</dbReference>
<evidence type="ECO:0008006" key="25">
    <source>
        <dbReference type="Google" id="ProtNLM"/>
    </source>
</evidence>
<feature type="transmembrane region" description="Helical" evidence="18">
    <location>
        <begin position="303"/>
        <end position="324"/>
    </location>
</feature>
<keyword evidence="5 18" id="KW-0812">Transmembrane</keyword>
<accession>A0A4S2L2D3</accession>
<dbReference type="GO" id="GO:0140359">
    <property type="term" value="F:ABC-type transporter activity"/>
    <property type="evidence" value="ECO:0007669"/>
    <property type="project" value="InterPro"/>
</dbReference>
<dbReference type="EMBL" id="QBLH01000630">
    <property type="protein sequence ID" value="TGZ54609.1"/>
    <property type="molecule type" value="Genomic_DNA"/>
</dbReference>
<evidence type="ECO:0000256" key="10">
    <source>
        <dbReference type="ARBA" id="ARBA00022991"/>
    </source>
</evidence>
<dbReference type="GO" id="GO:0016020">
    <property type="term" value="C:membrane"/>
    <property type="evidence" value="ECO:0007669"/>
    <property type="project" value="UniProtKB-SubCell"/>
</dbReference>
<dbReference type="FunFam" id="1.20.1070.10:FF:000044">
    <property type="entry name" value="Opsin, ultraviolet-sensitive"/>
    <property type="match status" value="1"/>
</dbReference>
<comment type="subcellular location">
    <subcellularLocation>
        <location evidence="1 18">Membrane</location>
        <topology evidence="1 18">Multi-pass membrane protein</topology>
    </subcellularLocation>
</comment>
<feature type="transmembrane region" description="Helical" evidence="18">
    <location>
        <begin position="336"/>
        <end position="359"/>
    </location>
</feature>
<feature type="transmembrane region" description="Helical" evidence="18">
    <location>
        <begin position="1570"/>
        <end position="1591"/>
    </location>
</feature>
<keyword evidence="2" id="KW-0813">Transport</keyword>
<feature type="region of interest" description="Disordered" evidence="19">
    <location>
        <begin position="1645"/>
        <end position="1667"/>
    </location>
</feature>
<dbReference type="FunFam" id="1.20.1560.10:FF:000026">
    <property type="entry name" value="Multidrug resistance-associated protein lethal(2)03659"/>
    <property type="match status" value="1"/>
</dbReference>
<dbReference type="PROSITE" id="PS50262">
    <property type="entry name" value="G_PROTEIN_RECEP_F1_2"/>
    <property type="match status" value="1"/>
</dbReference>
<keyword evidence="17" id="KW-0844">Vision</keyword>
<evidence type="ECO:0000256" key="7">
    <source>
        <dbReference type="ARBA" id="ARBA00022840"/>
    </source>
</evidence>
<feature type="transmembrane region" description="Helical" evidence="18">
    <location>
        <begin position="188"/>
        <end position="211"/>
    </location>
</feature>
<evidence type="ECO:0000259" key="21">
    <source>
        <dbReference type="PROSITE" id="PS50893"/>
    </source>
</evidence>
<organism evidence="23 24">
    <name type="scientific">Temnothorax longispinosus</name>
    <dbReference type="NCBI Taxonomy" id="300112"/>
    <lineage>
        <taxon>Eukaryota</taxon>
        <taxon>Metazoa</taxon>
        <taxon>Ecdysozoa</taxon>
        <taxon>Arthropoda</taxon>
        <taxon>Hexapoda</taxon>
        <taxon>Insecta</taxon>
        <taxon>Pterygota</taxon>
        <taxon>Neoptera</taxon>
        <taxon>Endopterygota</taxon>
        <taxon>Hymenoptera</taxon>
        <taxon>Apocrita</taxon>
        <taxon>Aculeata</taxon>
        <taxon>Formicoidea</taxon>
        <taxon>Formicidae</taxon>
        <taxon>Myrmicinae</taxon>
        <taxon>Temnothorax</taxon>
    </lineage>
</organism>
<dbReference type="CDD" id="cd18579">
    <property type="entry name" value="ABC_6TM_ABCC_D1"/>
    <property type="match status" value="1"/>
</dbReference>
<dbReference type="InterPro" id="IPR001391">
    <property type="entry name" value="Opsin_lateye"/>
</dbReference>
<feature type="transmembrane region" description="Helical" evidence="18">
    <location>
        <begin position="1438"/>
        <end position="1459"/>
    </location>
</feature>
<feature type="transmembrane region" description="Helical" evidence="18">
    <location>
        <begin position="1479"/>
        <end position="1501"/>
    </location>
</feature>
<dbReference type="CDD" id="cd03250">
    <property type="entry name" value="ABCC_MRP_domain1"/>
    <property type="match status" value="1"/>
</dbReference>
<dbReference type="SUPFAM" id="SSF81321">
    <property type="entry name" value="Family A G protein-coupled receptor-like"/>
    <property type="match status" value="1"/>
</dbReference>
<feature type="transmembrane region" description="Helical" evidence="18">
    <location>
        <begin position="118"/>
        <end position="138"/>
    </location>
</feature>
<keyword evidence="13" id="KW-1015">Disulfide bond</keyword>
<keyword evidence="8 18" id="KW-0681">Retinal protein</keyword>
<dbReference type="Pfam" id="PF00664">
    <property type="entry name" value="ABC_membrane"/>
    <property type="match status" value="2"/>
</dbReference>
<dbReference type="SUPFAM" id="SSF90123">
    <property type="entry name" value="ABC transporter transmembrane region"/>
    <property type="match status" value="2"/>
</dbReference>
<dbReference type="InterPro" id="IPR003593">
    <property type="entry name" value="AAA+_ATPase"/>
</dbReference>
<dbReference type="Gene3D" id="1.20.1560.10">
    <property type="entry name" value="ABC transporter type 1, transmembrane domain"/>
    <property type="match status" value="2"/>
</dbReference>
<sequence>MYSGNFFLHTDVLLYLLPQLVLQYYYTVIQVLWLAEIFWYGKDLEMKDVYNVMSADGSELLGNKLEKNWKREMYTAKKDGRKPKFFTALKKTIVETYIFGLLIWHFDPRATSTQETAYLYASGMIFMMILSVLVNHHANLDLMEIGMRVRIASSSLIYRKILRLYSSTATTPGQIVNLLSNDMSKFEWLFMTLHYIWILPIQVVIIAFLIWQSVGVASLAGVILLIVQTIPLQGYISKWTSKLRLKIAVRTDERVRLMSEIIRGIQVIKMYTWEKPFEGLVNRARKYEIDVLTLISYLRGFTFATYVFTERTTLYFTIMAYVLYGYSISADKVFSVARYFNILQLTMAIWFPMAIAAAAESSVSIKRIEDFLLLNENVPLTQPALTAKETSILMKNVSASWTTTAIVNTLHNINIQIKDSKLYAIVGPVGAGKSSFLQAILGELKLTQGQIHIDGKISYASQESWLFAGTVQSNILFGQPYDKDRYQNVVNVCALTRDFEQLPYGDKTLVGDRGTALSGGQRARINLARAVYRDVDIYLFDDSLSAVDTHVGRHLFNECMNNYLQNKTRILVTHQLQYLKQCDYIIIFNNGQIEDEGTFTALQEKRVTFLEILKKDEEVSEKTKELLKIDTGLTSDIKIKNDNVNDEDTEEAEPQETEELLAKGSLPKSLYWKYLRSGGSTIMIASVLFFTILGQIGSNGCDYWVGYWTTQEEIRFKTMREQQYSTANNFTMSSSMPRSARQIENTSEINNTEFLTTTDYYREDISNDTISSQNFTLNNNGDMYYLDTDTALWIYGGLIIISVVVTTIRNLIFFKICMNAGKNLHNFMFSCVLKAPMSFFDNNPSGRILNRFSKDVGAVDETLPSTMTMSIQTFAVMTGILVQVLIINWWIIFAVIVIFLLFGMIRRVYLPLAQTTKRLEGIAKSPVFSHVNSTLSGLTTIRSTGAQEMIRKQFDEHQDLHTSTYSLIVATGTVFGFTLDANVYRTLLLPGNIFAGNVGLAISQVLILCNMVQYGMRQATETVTQMTSVERIVQFTELEKEGPFESNPTDKPSSNWPSKGEIKFDRVYLRYSESEPPILKSLSFIIESGMKVGIVGRTGAGKSSLISALFHMAKLDGAIYIDNVDTKKIGLHDLRNKISIIPQEPMLFSATIRDNLDPFHKFNDAEVWSALEEVTLKQMVDSLDYRVEQGGSNYSVGQRQLICLARAILQDNKILVLDEATANVDPTTDALIQTTIRKKFEDCTVLTIAHRLNTIMDSDKVLVIDQGQVLEFDHPYILLQNEQGHFNSMVQETGKTMAEQLKQCAKEFIIMSLASGPSHAAYTWAAQGGGFGNQTVVDKVPPEMLYLVDAHWYQFPPMNPLWHALLGLVIGVLGVISVIGNGMVVYIFTTTKSLRTPSNLLVVNLAISDFLMMLAMSPAMVINCYYETWVLGPLFCELYGLAGSLFGCGSIWTMTMIAFDRYNVIVKGLSAKPMSINGALIRIFGVWVFSLLWTIAPMFGWNRYVPEGNMTACGTDYLNKDMFSRSYIVMYSMFCYFMPLFLIIYSYFFIIQAVAAHEKNMREQAKKMNVALMTISLWFMAWTPYLVINYAGIFETTKISPLFTIWGSLFAKANAVYNPIVYGISHPKYRAALFQRFPSLACTTEPAPGADTMSTTTTVTENEKPAA</sequence>
<dbReference type="FunFam" id="3.40.50.300:FF:000163">
    <property type="entry name" value="Multidrug resistance-associated protein member 4"/>
    <property type="match status" value="1"/>
</dbReference>
<dbReference type="PROSITE" id="PS00237">
    <property type="entry name" value="G_PROTEIN_RECEP_F1_1"/>
    <property type="match status" value="1"/>
</dbReference>
<dbReference type="SUPFAM" id="SSF52540">
    <property type="entry name" value="P-loop containing nucleoside triphosphate hydrolases"/>
    <property type="match status" value="2"/>
</dbReference>
<feature type="domain" description="ABC transporter" evidence="21">
    <location>
        <begin position="1062"/>
        <end position="1291"/>
    </location>
</feature>
<dbReference type="InterPro" id="IPR027430">
    <property type="entry name" value="Retinal_BS"/>
</dbReference>
<evidence type="ECO:0000256" key="2">
    <source>
        <dbReference type="ARBA" id="ARBA00022448"/>
    </source>
</evidence>
<feature type="transmembrane region" description="Helical" evidence="18">
    <location>
        <begin position="20"/>
        <end position="40"/>
    </location>
</feature>
<feature type="domain" description="G-protein coupled receptors family 1 profile" evidence="20">
    <location>
        <begin position="1380"/>
        <end position="1622"/>
    </location>
</feature>
<gene>
    <name evidence="23" type="ORF">DBV15_09385</name>
</gene>
<dbReference type="Pfam" id="PF00001">
    <property type="entry name" value="7tm_1"/>
    <property type="match status" value="1"/>
</dbReference>
<feature type="transmembrane region" description="Helical" evidence="18">
    <location>
        <begin position="217"/>
        <end position="236"/>
    </location>
</feature>
<dbReference type="InterPro" id="IPR017871">
    <property type="entry name" value="ABC_transporter-like_CS"/>
</dbReference>
<dbReference type="GO" id="GO:0007601">
    <property type="term" value="P:visual perception"/>
    <property type="evidence" value="ECO:0007669"/>
    <property type="project" value="UniProtKB-KW"/>
</dbReference>
<feature type="transmembrane region" description="Helical" evidence="18">
    <location>
        <begin position="792"/>
        <end position="812"/>
    </location>
</feature>
<feature type="transmembrane region" description="Helical" evidence="18">
    <location>
        <begin position="1361"/>
        <end position="1388"/>
    </location>
</feature>
<evidence type="ECO:0000256" key="14">
    <source>
        <dbReference type="ARBA" id="ARBA00023170"/>
    </source>
</evidence>
<dbReference type="GO" id="GO:0007602">
    <property type="term" value="P:phototransduction"/>
    <property type="evidence" value="ECO:0007669"/>
    <property type="project" value="UniProtKB-KW"/>
</dbReference>
<dbReference type="InterPro" id="IPR003439">
    <property type="entry name" value="ABC_transporter-like_ATP-bd"/>
</dbReference>
<dbReference type="Proteomes" id="UP000310200">
    <property type="component" value="Unassembled WGS sequence"/>
</dbReference>
<dbReference type="Pfam" id="PF00005">
    <property type="entry name" value="ABC_tran"/>
    <property type="match status" value="2"/>
</dbReference>
<dbReference type="PROSITE" id="PS00238">
    <property type="entry name" value="OPSIN"/>
    <property type="match status" value="1"/>
</dbReference>
<dbReference type="STRING" id="300112.A0A4S2L2D3"/>
<evidence type="ECO:0000256" key="4">
    <source>
        <dbReference type="ARBA" id="ARBA00022606"/>
    </source>
</evidence>
<evidence type="ECO:0000256" key="16">
    <source>
        <dbReference type="ARBA" id="ARBA00023224"/>
    </source>
</evidence>
<keyword evidence="15" id="KW-0325">Glycoprotein</keyword>
<dbReference type="InterPro" id="IPR000276">
    <property type="entry name" value="GPCR_Rhodpsn"/>
</dbReference>
<comment type="similarity">
    <text evidence="18">Belongs to the G-protein coupled receptor 1 family. Opsin subfamily.</text>
</comment>
<evidence type="ECO:0000256" key="17">
    <source>
        <dbReference type="ARBA" id="ARBA00023305"/>
    </source>
</evidence>
<evidence type="ECO:0000256" key="18">
    <source>
        <dbReference type="RuleBase" id="RU004951"/>
    </source>
</evidence>
<dbReference type="PANTHER" id="PTHR24223">
    <property type="entry name" value="ATP-BINDING CASSETTE SUB-FAMILY C"/>
    <property type="match status" value="1"/>
</dbReference>
<dbReference type="GO" id="GO:0004930">
    <property type="term" value="F:G protein-coupled receptor activity"/>
    <property type="evidence" value="ECO:0007669"/>
    <property type="project" value="UniProtKB-KW"/>
</dbReference>
<dbReference type="GO" id="GO:0005524">
    <property type="term" value="F:ATP binding"/>
    <property type="evidence" value="ECO:0007669"/>
    <property type="project" value="UniProtKB-KW"/>
</dbReference>
<evidence type="ECO:0000256" key="8">
    <source>
        <dbReference type="ARBA" id="ARBA00022925"/>
    </source>
</evidence>
<keyword evidence="4 18" id="KW-0716">Sensory transduction</keyword>
<evidence type="ECO:0000256" key="9">
    <source>
        <dbReference type="ARBA" id="ARBA00022989"/>
    </source>
</evidence>
<feature type="domain" description="ABC transporter" evidence="21">
    <location>
        <begin position="392"/>
        <end position="615"/>
    </location>
</feature>
<evidence type="ECO:0000259" key="22">
    <source>
        <dbReference type="PROSITE" id="PS50929"/>
    </source>
</evidence>
<keyword evidence="10 18" id="KW-0157">Chromophore</keyword>
<dbReference type="InterPro" id="IPR044746">
    <property type="entry name" value="ABCC_6TM_D1"/>
</dbReference>
<dbReference type="PANTHER" id="PTHR24223:SF415">
    <property type="entry name" value="FI20190P1"/>
    <property type="match status" value="1"/>
</dbReference>
<keyword evidence="24" id="KW-1185">Reference proteome</keyword>
<evidence type="ECO:0000259" key="20">
    <source>
        <dbReference type="PROSITE" id="PS50262"/>
    </source>
</evidence>
<dbReference type="InterPro" id="IPR027417">
    <property type="entry name" value="P-loop_NTPase"/>
</dbReference>
<evidence type="ECO:0000256" key="13">
    <source>
        <dbReference type="ARBA" id="ARBA00023157"/>
    </source>
</evidence>
<dbReference type="FunFam" id="3.40.50.300:FF:000482">
    <property type="entry name" value="Multidrug resistance-associated protein member 4"/>
    <property type="match status" value="1"/>
</dbReference>
<evidence type="ECO:0000256" key="15">
    <source>
        <dbReference type="ARBA" id="ARBA00023180"/>
    </source>
</evidence>
<feature type="domain" description="ABC transmembrane type-1" evidence="22">
    <location>
        <begin position="97"/>
        <end position="344"/>
    </location>
</feature>
<dbReference type="InterPro" id="IPR001760">
    <property type="entry name" value="Opsin"/>
</dbReference>
<evidence type="ECO:0000313" key="23">
    <source>
        <dbReference type="EMBL" id="TGZ54609.1"/>
    </source>
</evidence>
<comment type="caution">
    <text evidence="18">Lacks conserved residue(s) required for the propagation of feature annotation.</text>
</comment>
<reference evidence="23 24" key="1">
    <citation type="journal article" date="2019" name="Philos. Trans. R. Soc. Lond., B, Biol. Sci.">
        <title>Ant behaviour and brain gene expression of defending hosts depend on the ecological success of the intruding social parasite.</title>
        <authorList>
            <person name="Kaur R."/>
            <person name="Stoldt M."/>
            <person name="Jongepier E."/>
            <person name="Feldmeyer B."/>
            <person name="Menzel F."/>
            <person name="Bornberg-Bauer E."/>
            <person name="Foitzik S."/>
        </authorList>
    </citation>
    <scope>NUCLEOTIDE SEQUENCE [LARGE SCALE GENOMIC DNA]</scope>
    <source>
        <tissue evidence="23">Whole body</tissue>
    </source>
</reference>
<dbReference type="PROSITE" id="PS50893">
    <property type="entry name" value="ABC_TRANSPORTER_2"/>
    <property type="match status" value="2"/>
</dbReference>
<keyword evidence="7" id="KW-0067">ATP-binding</keyword>
<name>A0A4S2L2D3_9HYME</name>
<feature type="transmembrane region" description="Helical" evidence="18">
    <location>
        <begin position="874"/>
        <end position="905"/>
    </location>
</feature>
<comment type="caution">
    <text evidence="23">The sequence shown here is derived from an EMBL/GenBank/DDBJ whole genome shotgun (WGS) entry which is preliminary data.</text>
</comment>
<feature type="transmembrane region" description="Helical" evidence="18">
    <location>
        <begin position="1528"/>
        <end position="1550"/>
    </location>
</feature>
<evidence type="ECO:0000256" key="1">
    <source>
        <dbReference type="ARBA" id="ARBA00004141"/>
    </source>
</evidence>
<dbReference type="InterPro" id="IPR036640">
    <property type="entry name" value="ABC1_TM_sf"/>
</dbReference>
<keyword evidence="14 18" id="KW-0675">Receptor</keyword>
<feature type="domain" description="ABC transmembrane type-1" evidence="22">
    <location>
        <begin position="792"/>
        <end position="981"/>
    </location>
</feature>
<proteinExistence type="inferred from homology"/>
<keyword evidence="3 18" id="KW-0600">Photoreceptor protein</keyword>
<dbReference type="CDD" id="cd15079">
    <property type="entry name" value="7tmA_photoreceptors_insect"/>
    <property type="match status" value="1"/>
</dbReference>
<dbReference type="PRINTS" id="PR00237">
    <property type="entry name" value="GPCRRHODOPSN"/>
</dbReference>
<dbReference type="Gene3D" id="3.40.50.300">
    <property type="entry name" value="P-loop containing nucleotide triphosphate hydrolases"/>
    <property type="match status" value="2"/>
</dbReference>
<keyword evidence="6" id="KW-0547">Nucleotide-binding</keyword>
<feature type="transmembrane region" description="Helical" evidence="18">
    <location>
        <begin position="1603"/>
        <end position="1624"/>
    </location>
</feature>
<evidence type="ECO:0000256" key="19">
    <source>
        <dbReference type="SAM" id="MobiDB-lite"/>
    </source>
</evidence>
<keyword evidence="11 18" id="KW-0297">G-protein coupled receptor</keyword>
<dbReference type="PROSITE" id="PS00211">
    <property type="entry name" value="ABC_TRANSPORTER_1"/>
    <property type="match status" value="2"/>
</dbReference>
<evidence type="ECO:0000256" key="6">
    <source>
        <dbReference type="ARBA" id="ARBA00022741"/>
    </source>
</evidence>
<evidence type="ECO:0000256" key="5">
    <source>
        <dbReference type="ARBA" id="ARBA00022692"/>
    </source>
</evidence>
<keyword evidence="16 18" id="KW-0807">Transducer</keyword>
<protein>
    <recommendedName>
        <fullName evidence="25">Multidrug resistance-associated protein 4</fullName>
    </recommendedName>
</protein>
<dbReference type="InterPro" id="IPR050173">
    <property type="entry name" value="ABC_transporter_C-like"/>
</dbReference>
<feature type="transmembrane region" description="Helical" evidence="18">
    <location>
        <begin position="1400"/>
        <end position="1426"/>
    </location>
</feature>
<dbReference type="SMART" id="SM00382">
    <property type="entry name" value="AAA"/>
    <property type="match status" value="2"/>
</dbReference>
<feature type="transmembrane region" description="Helical" evidence="18">
    <location>
        <begin position="674"/>
        <end position="696"/>
    </location>
</feature>
<evidence type="ECO:0000256" key="12">
    <source>
        <dbReference type="ARBA" id="ARBA00023136"/>
    </source>
</evidence>
<dbReference type="PRINTS" id="PR00238">
    <property type="entry name" value="OPSIN"/>
</dbReference>
<dbReference type="PROSITE" id="PS50929">
    <property type="entry name" value="ABC_TM1F"/>
    <property type="match status" value="2"/>
</dbReference>
<evidence type="ECO:0000256" key="3">
    <source>
        <dbReference type="ARBA" id="ARBA00022543"/>
    </source>
</evidence>
<dbReference type="PRINTS" id="PR00578">
    <property type="entry name" value="OPSINLTRLEYE"/>
</dbReference>
<evidence type="ECO:0000256" key="11">
    <source>
        <dbReference type="ARBA" id="ARBA00023040"/>
    </source>
</evidence>
<keyword evidence="9 18" id="KW-1133">Transmembrane helix</keyword>
<dbReference type="Gene3D" id="1.20.1070.10">
    <property type="entry name" value="Rhodopsin 7-helix transmembrane proteins"/>
    <property type="match status" value="1"/>
</dbReference>